<evidence type="ECO:0008006" key="4">
    <source>
        <dbReference type="Google" id="ProtNLM"/>
    </source>
</evidence>
<protein>
    <recommendedName>
        <fullName evidence="4">CpsD/CapB family tyrosine-protein kinase</fullName>
    </recommendedName>
</protein>
<dbReference type="Proteomes" id="UP000612893">
    <property type="component" value="Unassembled WGS sequence"/>
</dbReference>
<keyword evidence="3" id="KW-1185">Reference proteome</keyword>
<dbReference type="Gene3D" id="3.40.50.300">
    <property type="entry name" value="P-loop containing nucleotide triphosphate hydrolases"/>
    <property type="match status" value="1"/>
</dbReference>
<organism evidence="2 3">
    <name type="scientific">Candidatus Nephthysia bennettiae</name>
    <dbReference type="NCBI Taxonomy" id="3127016"/>
    <lineage>
        <taxon>Bacteria</taxon>
        <taxon>Bacillati</taxon>
        <taxon>Candidatus Dormiibacterota</taxon>
        <taxon>Candidatus Dormibacteria</taxon>
        <taxon>Candidatus Dormibacterales</taxon>
        <taxon>Candidatus Dormibacteraceae</taxon>
        <taxon>Candidatus Nephthysia</taxon>
    </lineage>
</organism>
<dbReference type="RefSeq" id="WP_338203178.1">
    <property type="nucleotide sequence ID" value="NZ_JAEKNR010000164.1"/>
</dbReference>
<gene>
    <name evidence="2" type="ORF">JF922_16280</name>
</gene>
<comment type="caution">
    <text evidence="2">The sequence shown here is derived from an EMBL/GenBank/DDBJ whole genome shotgun (WGS) entry which is preliminary data.</text>
</comment>
<feature type="region of interest" description="Disordered" evidence="1">
    <location>
        <begin position="1"/>
        <end position="26"/>
    </location>
</feature>
<evidence type="ECO:0000256" key="1">
    <source>
        <dbReference type="SAM" id="MobiDB-lite"/>
    </source>
</evidence>
<reference evidence="2" key="1">
    <citation type="submission" date="2020-10" db="EMBL/GenBank/DDBJ databases">
        <title>Ca. Dormibacterota MAGs.</title>
        <authorList>
            <person name="Montgomery K."/>
        </authorList>
    </citation>
    <scope>NUCLEOTIDE SEQUENCE [LARGE SCALE GENOMIC DNA]</scope>
    <source>
        <strain evidence="2">SC8812_S17_10</strain>
    </source>
</reference>
<dbReference type="PANTHER" id="PTHR32309">
    <property type="entry name" value="TYROSINE-PROTEIN KINASE"/>
    <property type="match status" value="1"/>
</dbReference>
<dbReference type="SUPFAM" id="SSF52540">
    <property type="entry name" value="P-loop containing nucleoside triphosphate hydrolases"/>
    <property type="match status" value="1"/>
</dbReference>
<dbReference type="InterPro" id="IPR050445">
    <property type="entry name" value="Bact_polysacc_biosynth/exp"/>
</dbReference>
<dbReference type="InterPro" id="IPR027417">
    <property type="entry name" value="P-loop_NTPase"/>
</dbReference>
<evidence type="ECO:0000313" key="3">
    <source>
        <dbReference type="Proteomes" id="UP000612893"/>
    </source>
</evidence>
<proteinExistence type="predicted"/>
<name>A0A934K342_9BACT</name>
<sequence>MALLKVERSLRRASPPRSPRHDARTPADLPLELLEACRAASLLIGGPQVRRLGVTSALREEGRTMVALGMAQVQQAEFGRRVALLDMDFENPSLARAHGLEPWPGLAELSRGEAGLDEVMQPVSEGVHLVAAGRMPEMPSRVVADIVTSGLVVELSQRVDVVVADLPPLLGGGIGQLAARAFDDLILVVRAGVTPAARVREATSDLHVAPSVLLNGAYSSLPSWLRRLLGQ</sequence>
<feature type="compositionally biased region" description="Basic and acidic residues" evidence="1">
    <location>
        <begin position="1"/>
        <end position="10"/>
    </location>
</feature>
<dbReference type="EMBL" id="JAEKNR010000164">
    <property type="protein sequence ID" value="MBJ7599622.1"/>
    <property type="molecule type" value="Genomic_DNA"/>
</dbReference>
<dbReference type="AlphaFoldDB" id="A0A934K342"/>
<dbReference type="PANTHER" id="PTHR32309:SF31">
    <property type="entry name" value="CAPSULAR EXOPOLYSACCHARIDE FAMILY"/>
    <property type="match status" value="1"/>
</dbReference>
<evidence type="ECO:0000313" key="2">
    <source>
        <dbReference type="EMBL" id="MBJ7599622.1"/>
    </source>
</evidence>
<accession>A0A934K342</accession>